<evidence type="ECO:0000256" key="2">
    <source>
        <dbReference type="SAM" id="Phobius"/>
    </source>
</evidence>
<dbReference type="RefSeq" id="WP_169846993.1">
    <property type="nucleotide sequence ID" value="NZ_MTLA01000503.1"/>
</dbReference>
<feature type="transmembrane region" description="Helical" evidence="2">
    <location>
        <begin position="33"/>
        <end position="52"/>
    </location>
</feature>
<dbReference type="Pfam" id="PF00892">
    <property type="entry name" value="EamA"/>
    <property type="match status" value="1"/>
</dbReference>
<accession>A0A8E2I2Q8</accession>
<keyword evidence="2" id="KW-0472">Membrane</keyword>
<dbReference type="EMBL" id="MTLA01000503">
    <property type="protein sequence ID" value="OOP65349.1"/>
    <property type="molecule type" value="Genomic_DNA"/>
</dbReference>
<proteinExistence type="inferred from homology"/>
<protein>
    <recommendedName>
        <fullName evidence="3">EamA domain-containing protein</fullName>
    </recommendedName>
</protein>
<evidence type="ECO:0000259" key="3">
    <source>
        <dbReference type="Pfam" id="PF00892"/>
    </source>
</evidence>
<keyword evidence="5" id="KW-1185">Reference proteome</keyword>
<name>A0A8E2I2Q8_9BACI</name>
<evidence type="ECO:0000313" key="4">
    <source>
        <dbReference type="EMBL" id="OOP65349.1"/>
    </source>
</evidence>
<comment type="similarity">
    <text evidence="1">Belongs to the EamA transporter family.</text>
</comment>
<sequence>MPSAFIILAALSWGFISIFTKKLTSYGFTEMEIVTIRVVYAWILLFPLTFLQKKQAMFKIKLKHLPFFVGTGLLSIVFFLSLLH</sequence>
<organism evidence="4 5">
    <name type="scientific">Heyndrickxia oleronia</name>
    <dbReference type="NCBI Taxonomy" id="38875"/>
    <lineage>
        <taxon>Bacteria</taxon>
        <taxon>Bacillati</taxon>
        <taxon>Bacillota</taxon>
        <taxon>Bacilli</taxon>
        <taxon>Bacillales</taxon>
        <taxon>Bacillaceae</taxon>
        <taxon>Heyndrickxia</taxon>
    </lineage>
</organism>
<dbReference type="Proteomes" id="UP000189761">
    <property type="component" value="Unassembled WGS sequence"/>
</dbReference>
<evidence type="ECO:0000313" key="5">
    <source>
        <dbReference type="Proteomes" id="UP000189761"/>
    </source>
</evidence>
<dbReference type="GO" id="GO:0016020">
    <property type="term" value="C:membrane"/>
    <property type="evidence" value="ECO:0007669"/>
    <property type="project" value="InterPro"/>
</dbReference>
<dbReference type="InterPro" id="IPR000620">
    <property type="entry name" value="EamA_dom"/>
</dbReference>
<feature type="transmembrane region" description="Helical" evidence="2">
    <location>
        <begin position="64"/>
        <end position="83"/>
    </location>
</feature>
<feature type="non-terminal residue" evidence="4">
    <location>
        <position position="84"/>
    </location>
</feature>
<keyword evidence="2" id="KW-0812">Transmembrane</keyword>
<keyword evidence="2" id="KW-1133">Transmembrane helix</keyword>
<evidence type="ECO:0000256" key="1">
    <source>
        <dbReference type="ARBA" id="ARBA00007362"/>
    </source>
</evidence>
<reference evidence="4 5" key="1">
    <citation type="submission" date="2017-01" db="EMBL/GenBank/DDBJ databases">
        <title>Draft genome sequence of Bacillus oleronius.</title>
        <authorList>
            <person name="Allam M."/>
        </authorList>
    </citation>
    <scope>NUCLEOTIDE SEQUENCE [LARGE SCALE GENOMIC DNA]</scope>
    <source>
        <strain evidence="4 5">DSM 9356</strain>
    </source>
</reference>
<feature type="domain" description="EamA" evidence="3">
    <location>
        <begin position="5"/>
        <end position="82"/>
    </location>
</feature>
<gene>
    <name evidence="4" type="ORF">BWZ43_25110</name>
</gene>
<comment type="caution">
    <text evidence="4">The sequence shown here is derived from an EMBL/GenBank/DDBJ whole genome shotgun (WGS) entry which is preliminary data.</text>
</comment>
<dbReference type="AlphaFoldDB" id="A0A8E2I2Q8"/>